<feature type="binding site" evidence="9">
    <location>
        <begin position="187"/>
        <end position="188"/>
    </location>
    <ligand>
        <name>2-[(2R,5Z)-2-carboxy-4-methylthiazol-5(2H)-ylidene]ethyl phosphate</name>
        <dbReference type="ChEBI" id="CHEBI:62899"/>
    </ligand>
</feature>
<dbReference type="InterPro" id="IPR036206">
    <property type="entry name" value="ThiamineP_synth_sf"/>
</dbReference>
<dbReference type="RefSeq" id="WP_186877946.1">
    <property type="nucleotide sequence ID" value="NZ_JACOPN010000002.1"/>
</dbReference>
<dbReference type="CDD" id="cd00564">
    <property type="entry name" value="TMP_TenI"/>
    <property type="match status" value="1"/>
</dbReference>
<evidence type="ECO:0000256" key="6">
    <source>
        <dbReference type="ARBA" id="ARBA00047334"/>
    </source>
</evidence>
<evidence type="ECO:0000256" key="8">
    <source>
        <dbReference type="ARBA" id="ARBA00047883"/>
    </source>
</evidence>
<proteinExistence type="inferred from homology"/>
<gene>
    <name evidence="9 13" type="primary">thiE</name>
    <name evidence="13" type="ORF">H8S55_04130</name>
</gene>
<evidence type="ECO:0000256" key="7">
    <source>
        <dbReference type="ARBA" id="ARBA00047851"/>
    </source>
</evidence>
<feature type="domain" description="Thiamine phosphate synthase/TenI" evidence="12">
    <location>
        <begin position="10"/>
        <end position="190"/>
    </location>
</feature>
<keyword evidence="5 9" id="KW-0784">Thiamine biosynthesis</keyword>
<dbReference type="HAMAP" id="MF_00097">
    <property type="entry name" value="TMP_synthase"/>
    <property type="match status" value="1"/>
</dbReference>
<evidence type="ECO:0000313" key="14">
    <source>
        <dbReference type="Proteomes" id="UP000602260"/>
    </source>
</evidence>
<feature type="binding site" evidence="9">
    <location>
        <position position="73"/>
    </location>
    <ligand>
        <name>Mg(2+)</name>
        <dbReference type="ChEBI" id="CHEBI:18420"/>
    </ligand>
</feature>
<dbReference type="Pfam" id="PF02581">
    <property type="entry name" value="TMP-TENI"/>
    <property type="match status" value="1"/>
</dbReference>
<comment type="pathway">
    <text evidence="1 9 11">Cofactor biosynthesis; thiamine diphosphate biosynthesis; thiamine phosphate from 4-amino-2-methyl-5-diphosphomethylpyrimidine and 4-methyl-5-(2-phosphoethyl)-thiazole: step 1/1.</text>
</comment>
<evidence type="ECO:0000256" key="9">
    <source>
        <dbReference type="HAMAP-Rule" id="MF_00097"/>
    </source>
</evidence>
<dbReference type="PANTHER" id="PTHR20857">
    <property type="entry name" value="THIAMINE-PHOSPHATE PYROPHOSPHORYLASE"/>
    <property type="match status" value="1"/>
</dbReference>
<comment type="catalytic activity">
    <reaction evidence="7 9 10">
        <text>2-(2-carboxy-4-methylthiazol-5-yl)ethyl phosphate + 4-amino-2-methyl-5-(diphosphooxymethyl)pyrimidine + 2 H(+) = thiamine phosphate + CO2 + diphosphate</text>
        <dbReference type="Rhea" id="RHEA:47848"/>
        <dbReference type="ChEBI" id="CHEBI:15378"/>
        <dbReference type="ChEBI" id="CHEBI:16526"/>
        <dbReference type="ChEBI" id="CHEBI:33019"/>
        <dbReference type="ChEBI" id="CHEBI:37575"/>
        <dbReference type="ChEBI" id="CHEBI:57841"/>
        <dbReference type="ChEBI" id="CHEBI:62890"/>
        <dbReference type="EC" id="2.5.1.3"/>
    </reaction>
</comment>
<feature type="binding site" evidence="9">
    <location>
        <position position="72"/>
    </location>
    <ligand>
        <name>4-amino-2-methyl-5-(diphosphooxymethyl)pyrimidine</name>
        <dbReference type="ChEBI" id="CHEBI:57841"/>
    </ligand>
</feature>
<dbReference type="InterPro" id="IPR013785">
    <property type="entry name" value="Aldolase_TIM"/>
</dbReference>
<evidence type="ECO:0000313" key="13">
    <source>
        <dbReference type="EMBL" id="MBC5716518.1"/>
    </source>
</evidence>
<evidence type="ECO:0000256" key="5">
    <source>
        <dbReference type="ARBA" id="ARBA00022977"/>
    </source>
</evidence>
<sequence length="215" mass="22740">MNLDKNSLLLYAVTDRSWLKGQTLAQQVEQALLGGATMVQLREKQLDLPHLRREALDIQALCRRYGAPFLINDNVDLALEIGADGVHVGQEDMEAGLVRQKLGPGKILGVSAHSPEEALRAQAAGADYLGAGSVFHTGTKTDVSTLSCDTLGDICAAVHIPVVAIGGINEDNILRLKGTGIAGAAVVSALFAQPDVQAAARHMRTLAERVRSGES</sequence>
<evidence type="ECO:0000256" key="4">
    <source>
        <dbReference type="ARBA" id="ARBA00022842"/>
    </source>
</evidence>
<keyword evidence="3 9" id="KW-0479">Metal-binding</keyword>
<comment type="cofactor">
    <cofactor evidence="9">
        <name>Mg(2+)</name>
        <dbReference type="ChEBI" id="CHEBI:18420"/>
    </cofactor>
    <text evidence="9">Binds 1 Mg(2+) ion per subunit.</text>
</comment>
<dbReference type="InterPro" id="IPR022998">
    <property type="entry name" value="ThiamineP_synth_TenI"/>
</dbReference>
<evidence type="ECO:0000259" key="12">
    <source>
        <dbReference type="Pfam" id="PF02581"/>
    </source>
</evidence>
<dbReference type="GO" id="GO:0000287">
    <property type="term" value="F:magnesium ion binding"/>
    <property type="evidence" value="ECO:0007669"/>
    <property type="project" value="UniProtKB-UniRule"/>
</dbReference>
<dbReference type="InterPro" id="IPR034291">
    <property type="entry name" value="TMP_synthase"/>
</dbReference>
<evidence type="ECO:0000256" key="2">
    <source>
        <dbReference type="ARBA" id="ARBA00022679"/>
    </source>
</evidence>
<feature type="binding site" evidence="9">
    <location>
        <begin position="40"/>
        <end position="44"/>
    </location>
    <ligand>
        <name>4-amino-2-methyl-5-(diphosphooxymethyl)pyrimidine</name>
        <dbReference type="ChEBI" id="CHEBI:57841"/>
    </ligand>
</feature>
<protein>
    <recommendedName>
        <fullName evidence="9">Thiamine-phosphate synthase</fullName>
        <shortName evidence="9">TP synthase</shortName>
        <shortName evidence="9">TPS</shortName>
        <ecNumber evidence="9">2.5.1.3</ecNumber>
    </recommendedName>
    <alternativeName>
        <fullName evidence="9">Thiamine-phosphate pyrophosphorylase</fullName>
        <shortName evidence="9">TMP pyrophosphorylase</shortName>
        <shortName evidence="9">TMP-PPase</shortName>
    </alternativeName>
</protein>
<accession>A0A8J6IYT2</accession>
<feature type="binding site" evidence="9">
    <location>
        <position position="111"/>
    </location>
    <ligand>
        <name>4-amino-2-methyl-5-(diphosphooxymethyl)pyrimidine</name>
        <dbReference type="ChEBI" id="CHEBI:57841"/>
    </ligand>
</feature>
<comment type="caution">
    <text evidence="13">The sequence shown here is derived from an EMBL/GenBank/DDBJ whole genome shotgun (WGS) entry which is preliminary data.</text>
</comment>
<keyword evidence="2 9" id="KW-0808">Transferase</keyword>
<dbReference type="SUPFAM" id="SSF51391">
    <property type="entry name" value="Thiamin phosphate synthase"/>
    <property type="match status" value="1"/>
</dbReference>
<feature type="binding site" evidence="9">
    <location>
        <position position="92"/>
    </location>
    <ligand>
        <name>Mg(2+)</name>
        <dbReference type="ChEBI" id="CHEBI:18420"/>
    </ligand>
</feature>
<feature type="binding site" evidence="9">
    <location>
        <position position="167"/>
    </location>
    <ligand>
        <name>2-[(2R,5Z)-2-carboxy-4-methylthiazol-5(2H)-ylidene]ethyl phosphate</name>
        <dbReference type="ChEBI" id="CHEBI:62899"/>
    </ligand>
</feature>
<dbReference type="GO" id="GO:0004789">
    <property type="term" value="F:thiamine-phosphate diphosphorylase activity"/>
    <property type="evidence" value="ECO:0007669"/>
    <property type="project" value="UniProtKB-UniRule"/>
</dbReference>
<dbReference type="EC" id="2.5.1.3" evidence="9"/>
<comment type="catalytic activity">
    <reaction evidence="8 9 10">
        <text>2-[(2R,5Z)-2-carboxy-4-methylthiazol-5(2H)-ylidene]ethyl phosphate + 4-amino-2-methyl-5-(diphosphooxymethyl)pyrimidine + 2 H(+) = thiamine phosphate + CO2 + diphosphate</text>
        <dbReference type="Rhea" id="RHEA:47844"/>
        <dbReference type="ChEBI" id="CHEBI:15378"/>
        <dbReference type="ChEBI" id="CHEBI:16526"/>
        <dbReference type="ChEBI" id="CHEBI:33019"/>
        <dbReference type="ChEBI" id="CHEBI:37575"/>
        <dbReference type="ChEBI" id="CHEBI:57841"/>
        <dbReference type="ChEBI" id="CHEBI:62899"/>
        <dbReference type="EC" id="2.5.1.3"/>
    </reaction>
</comment>
<dbReference type="GO" id="GO:0009229">
    <property type="term" value="P:thiamine diphosphate biosynthetic process"/>
    <property type="evidence" value="ECO:0007669"/>
    <property type="project" value="UniProtKB-UniRule"/>
</dbReference>
<keyword evidence="4 9" id="KW-0460">Magnesium</keyword>
<reference evidence="13" key="1">
    <citation type="submission" date="2020-08" db="EMBL/GenBank/DDBJ databases">
        <title>Genome public.</title>
        <authorList>
            <person name="Liu C."/>
            <person name="Sun Q."/>
        </authorList>
    </citation>
    <scope>NUCLEOTIDE SEQUENCE</scope>
    <source>
        <strain evidence="13">BX5</strain>
    </source>
</reference>
<dbReference type="FunFam" id="3.20.20.70:FF:000096">
    <property type="entry name" value="Thiamine-phosphate synthase"/>
    <property type="match status" value="1"/>
</dbReference>
<dbReference type="PANTHER" id="PTHR20857:SF15">
    <property type="entry name" value="THIAMINE-PHOSPHATE SYNTHASE"/>
    <property type="match status" value="1"/>
</dbReference>
<comment type="similarity">
    <text evidence="9 10">Belongs to the thiamine-phosphate synthase family.</text>
</comment>
<feature type="binding site" evidence="9">
    <location>
        <position position="140"/>
    </location>
    <ligand>
        <name>4-amino-2-methyl-5-(diphosphooxymethyl)pyrimidine</name>
        <dbReference type="ChEBI" id="CHEBI:57841"/>
    </ligand>
</feature>
<evidence type="ECO:0000256" key="11">
    <source>
        <dbReference type="RuleBase" id="RU004253"/>
    </source>
</evidence>
<feature type="binding site" evidence="9">
    <location>
        <begin position="137"/>
        <end position="139"/>
    </location>
    <ligand>
        <name>2-[(2R,5Z)-2-carboxy-4-methylthiazol-5(2H)-ylidene]ethyl phosphate</name>
        <dbReference type="ChEBI" id="CHEBI:62899"/>
    </ligand>
</feature>
<evidence type="ECO:0000256" key="10">
    <source>
        <dbReference type="RuleBase" id="RU003826"/>
    </source>
</evidence>
<comment type="catalytic activity">
    <reaction evidence="6 9 10">
        <text>4-methyl-5-(2-phosphooxyethyl)-thiazole + 4-amino-2-methyl-5-(diphosphooxymethyl)pyrimidine + H(+) = thiamine phosphate + diphosphate</text>
        <dbReference type="Rhea" id="RHEA:22328"/>
        <dbReference type="ChEBI" id="CHEBI:15378"/>
        <dbReference type="ChEBI" id="CHEBI:33019"/>
        <dbReference type="ChEBI" id="CHEBI:37575"/>
        <dbReference type="ChEBI" id="CHEBI:57841"/>
        <dbReference type="ChEBI" id="CHEBI:58296"/>
        <dbReference type="EC" id="2.5.1.3"/>
    </reaction>
</comment>
<evidence type="ECO:0000256" key="3">
    <source>
        <dbReference type="ARBA" id="ARBA00022723"/>
    </source>
</evidence>
<dbReference type="UniPathway" id="UPA00060">
    <property type="reaction ID" value="UER00141"/>
</dbReference>
<comment type="function">
    <text evidence="9">Condenses 4-methyl-5-(beta-hydroxyethyl)thiazole monophosphate (THZ-P) and 2-methyl-4-amino-5-hydroxymethyl pyrimidine pyrophosphate (HMP-PP) to form thiamine monophosphate (TMP).</text>
</comment>
<dbReference type="AlphaFoldDB" id="A0A8J6IYT2"/>
<dbReference type="EMBL" id="JACOPN010000002">
    <property type="protein sequence ID" value="MBC5716518.1"/>
    <property type="molecule type" value="Genomic_DNA"/>
</dbReference>
<dbReference type="Gene3D" id="3.20.20.70">
    <property type="entry name" value="Aldolase class I"/>
    <property type="match status" value="1"/>
</dbReference>
<dbReference type="GO" id="GO:0005737">
    <property type="term" value="C:cytoplasm"/>
    <property type="evidence" value="ECO:0007669"/>
    <property type="project" value="TreeGrafter"/>
</dbReference>
<dbReference type="Proteomes" id="UP000602260">
    <property type="component" value="Unassembled WGS sequence"/>
</dbReference>
<organism evidence="13 14">
    <name type="scientific">Flintibacter faecis</name>
    <dbReference type="NCBI Taxonomy" id="2763047"/>
    <lineage>
        <taxon>Bacteria</taxon>
        <taxon>Bacillati</taxon>
        <taxon>Bacillota</taxon>
        <taxon>Clostridia</taxon>
        <taxon>Eubacteriales</taxon>
        <taxon>Flintibacter</taxon>
    </lineage>
</organism>
<name>A0A8J6IYT2_9FIRM</name>
<keyword evidence="14" id="KW-1185">Reference proteome</keyword>
<dbReference type="GO" id="GO:0009228">
    <property type="term" value="P:thiamine biosynthetic process"/>
    <property type="evidence" value="ECO:0007669"/>
    <property type="project" value="UniProtKB-KW"/>
</dbReference>
<dbReference type="NCBIfam" id="TIGR00693">
    <property type="entry name" value="thiE"/>
    <property type="match status" value="1"/>
</dbReference>
<evidence type="ECO:0000256" key="1">
    <source>
        <dbReference type="ARBA" id="ARBA00005165"/>
    </source>
</evidence>